<dbReference type="OrthoDB" id="2940229at2759"/>
<accession>A0A2H3JRN0</accession>
<name>A0A2H3JRN0_WOLCO</name>
<dbReference type="AlphaFoldDB" id="A0A2H3JRN0"/>
<feature type="region of interest" description="Disordered" evidence="1">
    <location>
        <begin position="1"/>
        <end position="40"/>
    </location>
</feature>
<evidence type="ECO:0000256" key="1">
    <source>
        <dbReference type="SAM" id="MobiDB-lite"/>
    </source>
</evidence>
<organism evidence="2 3">
    <name type="scientific">Wolfiporia cocos (strain MD-104)</name>
    <name type="common">Brown rot fungus</name>
    <dbReference type="NCBI Taxonomy" id="742152"/>
    <lineage>
        <taxon>Eukaryota</taxon>
        <taxon>Fungi</taxon>
        <taxon>Dikarya</taxon>
        <taxon>Basidiomycota</taxon>
        <taxon>Agaricomycotina</taxon>
        <taxon>Agaricomycetes</taxon>
        <taxon>Polyporales</taxon>
        <taxon>Phaeolaceae</taxon>
        <taxon>Wolfiporia</taxon>
    </lineage>
</organism>
<evidence type="ECO:0000313" key="3">
    <source>
        <dbReference type="Proteomes" id="UP000218811"/>
    </source>
</evidence>
<sequence>MLKRHLDSDDVVDLPSSPKRARVEPKTPSRTQEVVFPPSSARPSFYSAPCAYSVPYDSPSNPLGMKRSLAALTLPKATSYGKHLALRFQLVSDLQKGKGKEKERDQELYKELENVHRIVQVPTNYTFRHLHKLILYLFASDALCERPSTRIRAPSLHKHSLRSRGAKFSENNEVPPRTLFDATAPDSWPGHTFEVREDVSLYRGKDKLGIIKPRTGRITARLSSVRERKLFSSLIERAVDEDLFAAPSTSTSTSSVPGFETEDEDDEKPSWCWEAEDDYTIRRVWPKGPHLDRGIVYNHLPGVSVHITVNTTRVPPRKGVGNQPHVFSWRGSARGAIRIAHLPSPGGENAHPPPTDAVYFDDESDSQEARLRKWNTSGAFQCFLKREAQRERALRRRPSFSPSISATPLRSRNAEGVEDTRAETPSSPPALSLALTSSSAPSSPATARLPQLSSVSSARFSSASTSSALSSVEFASQEFARLPLVTPAPAHPVQARRVAKASRRMKRLSREGLKDISGSEDEVDGDELFKEERGESREERDRGGEIQGESDELYKEEQADPFQEEDGDKEREVSPWDDPGGLSWYERLMTLGRRRDYYPYEEEV</sequence>
<feature type="compositionally biased region" description="Basic and acidic residues" evidence="1">
    <location>
        <begin position="527"/>
        <end position="544"/>
    </location>
</feature>
<keyword evidence="3" id="KW-1185">Reference proteome</keyword>
<protein>
    <submittedName>
        <fullName evidence="2">Uncharacterized protein</fullName>
    </submittedName>
</protein>
<dbReference type="EMBL" id="KB468168">
    <property type="protein sequence ID" value="PCH44820.1"/>
    <property type="molecule type" value="Genomic_DNA"/>
</dbReference>
<gene>
    <name evidence="2" type="ORF">WOLCODRAFT_165423</name>
</gene>
<dbReference type="Proteomes" id="UP000218811">
    <property type="component" value="Unassembled WGS sequence"/>
</dbReference>
<feature type="compositionally biased region" description="Basic residues" evidence="1">
    <location>
        <begin position="497"/>
        <end position="507"/>
    </location>
</feature>
<proteinExistence type="predicted"/>
<feature type="region of interest" description="Disordered" evidence="1">
    <location>
        <begin position="246"/>
        <end position="269"/>
    </location>
</feature>
<dbReference type="STRING" id="742152.A0A2H3JRN0"/>
<dbReference type="OMA" id="DWDPFGD"/>
<feature type="compositionally biased region" description="Basic and acidic residues" evidence="1">
    <location>
        <begin position="412"/>
        <end position="422"/>
    </location>
</feature>
<feature type="compositionally biased region" description="Polar residues" evidence="1">
    <location>
        <begin position="400"/>
        <end position="410"/>
    </location>
</feature>
<feature type="compositionally biased region" description="Low complexity" evidence="1">
    <location>
        <begin position="429"/>
        <end position="455"/>
    </location>
</feature>
<feature type="region of interest" description="Disordered" evidence="1">
    <location>
        <begin position="391"/>
        <end position="455"/>
    </location>
</feature>
<evidence type="ECO:0000313" key="2">
    <source>
        <dbReference type="EMBL" id="PCH44820.1"/>
    </source>
</evidence>
<feature type="region of interest" description="Disordered" evidence="1">
    <location>
        <begin position="491"/>
        <end position="583"/>
    </location>
</feature>
<reference evidence="2 3" key="1">
    <citation type="journal article" date="2012" name="Science">
        <title>The Paleozoic origin of enzymatic lignin decomposition reconstructed from 31 fungal genomes.</title>
        <authorList>
            <person name="Floudas D."/>
            <person name="Binder M."/>
            <person name="Riley R."/>
            <person name="Barry K."/>
            <person name="Blanchette R.A."/>
            <person name="Henrissat B."/>
            <person name="Martinez A.T."/>
            <person name="Otillar R."/>
            <person name="Spatafora J.W."/>
            <person name="Yadav J.S."/>
            <person name="Aerts A."/>
            <person name="Benoit I."/>
            <person name="Boyd A."/>
            <person name="Carlson A."/>
            <person name="Copeland A."/>
            <person name="Coutinho P.M."/>
            <person name="de Vries R.P."/>
            <person name="Ferreira P."/>
            <person name="Findley K."/>
            <person name="Foster B."/>
            <person name="Gaskell J."/>
            <person name="Glotzer D."/>
            <person name="Gorecki P."/>
            <person name="Heitman J."/>
            <person name="Hesse C."/>
            <person name="Hori C."/>
            <person name="Igarashi K."/>
            <person name="Jurgens J.A."/>
            <person name="Kallen N."/>
            <person name="Kersten P."/>
            <person name="Kohler A."/>
            <person name="Kuees U."/>
            <person name="Kumar T.K.A."/>
            <person name="Kuo A."/>
            <person name="LaButti K."/>
            <person name="Larrondo L.F."/>
            <person name="Lindquist E."/>
            <person name="Ling A."/>
            <person name="Lombard V."/>
            <person name="Lucas S."/>
            <person name="Lundell T."/>
            <person name="Martin R."/>
            <person name="McLaughlin D.J."/>
            <person name="Morgenstern I."/>
            <person name="Morin E."/>
            <person name="Murat C."/>
            <person name="Nagy L.G."/>
            <person name="Nolan M."/>
            <person name="Ohm R.A."/>
            <person name="Patyshakuliyeva A."/>
            <person name="Rokas A."/>
            <person name="Ruiz-Duenas F.J."/>
            <person name="Sabat G."/>
            <person name="Salamov A."/>
            <person name="Samejima M."/>
            <person name="Schmutz J."/>
            <person name="Slot J.C."/>
            <person name="St John F."/>
            <person name="Stenlid J."/>
            <person name="Sun H."/>
            <person name="Sun S."/>
            <person name="Syed K."/>
            <person name="Tsang A."/>
            <person name="Wiebenga A."/>
            <person name="Young D."/>
            <person name="Pisabarro A."/>
            <person name="Eastwood D.C."/>
            <person name="Martin F."/>
            <person name="Cullen D."/>
            <person name="Grigoriev I.V."/>
            <person name="Hibbett D.S."/>
        </authorList>
    </citation>
    <scope>NUCLEOTIDE SEQUENCE [LARGE SCALE GENOMIC DNA]</scope>
    <source>
        <strain evidence="2 3">MD-104</strain>
    </source>
</reference>